<evidence type="ECO:0008006" key="3">
    <source>
        <dbReference type="Google" id="ProtNLM"/>
    </source>
</evidence>
<accession>A0A1H3RHG2</accession>
<name>A0A1H3RHG2_9BACT</name>
<protein>
    <recommendedName>
        <fullName evidence="3">YwbE family protein</fullName>
    </recommendedName>
</protein>
<keyword evidence="2" id="KW-1185">Reference proteome</keyword>
<dbReference type="NCBIfam" id="TIGR03833">
    <property type="entry name" value="YwbE family protein"/>
    <property type="match status" value="1"/>
</dbReference>
<reference evidence="1 2" key="1">
    <citation type="submission" date="2016-10" db="EMBL/GenBank/DDBJ databases">
        <authorList>
            <person name="Varghese N."/>
            <person name="Submissions S."/>
        </authorList>
    </citation>
    <scope>NUCLEOTIDE SEQUENCE [LARGE SCALE GENOMIC DNA]</scope>
    <source>
        <strain evidence="1 2">DSM 17997</strain>
    </source>
</reference>
<sequence length="159" mass="18204">MAGTSLIVNVIRVMKKKRKVRDPLFFIEIKFCFKIYGHSNSSFNQLVLEVAEAKTKGGIPEACHEFKYSQKLMAVQWAPFSLIFRAFPYICNMDGKNRKDINIGQEVEIVKKEHQRTGELTQGQIKRILTKVSFHPHGIKVQLESGEVGRVKNILEEPS</sequence>
<dbReference type="EMBL" id="FNQC01000008">
    <property type="protein sequence ID" value="SDZ25096.1"/>
    <property type="molecule type" value="Genomic_DNA"/>
</dbReference>
<evidence type="ECO:0000313" key="2">
    <source>
        <dbReference type="Proteomes" id="UP000199663"/>
    </source>
</evidence>
<proteinExistence type="predicted"/>
<dbReference type="Proteomes" id="UP000199663">
    <property type="component" value="Unassembled WGS sequence"/>
</dbReference>
<gene>
    <name evidence="1" type="ORF">SAMN05444412_108120</name>
</gene>
<organism evidence="1 2">
    <name type="scientific">Rhodonellum ikkaensis</name>
    <dbReference type="NCBI Taxonomy" id="336829"/>
    <lineage>
        <taxon>Bacteria</taxon>
        <taxon>Pseudomonadati</taxon>
        <taxon>Bacteroidota</taxon>
        <taxon>Cytophagia</taxon>
        <taxon>Cytophagales</taxon>
        <taxon>Cytophagaceae</taxon>
        <taxon>Rhodonellum</taxon>
    </lineage>
</organism>
<dbReference type="PANTHER" id="PTHR40069:SF1">
    <property type="entry name" value="YWBE PROTEIN"/>
    <property type="match status" value="1"/>
</dbReference>
<dbReference type="PANTHER" id="PTHR40069">
    <property type="entry name" value="YWBE PROTEIN"/>
    <property type="match status" value="1"/>
</dbReference>
<evidence type="ECO:0000313" key="1">
    <source>
        <dbReference type="EMBL" id="SDZ25096.1"/>
    </source>
</evidence>
<comment type="caution">
    <text evidence="1">The sequence shown here is derived from an EMBL/GenBank/DDBJ whole genome shotgun (WGS) entry which is preliminary data.</text>
</comment>
<dbReference type="Pfam" id="PF09962">
    <property type="entry name" value="DUF2196"/>
    <property type="match status" value="1"/>
</dbReference>
<dbReference type="InterPro" id="IPR019240">
    <property type="entry name" value="DUF2196"/>
</dbReference>